<name>A0AAJ7BRL2_CEPCN</name>
<dbReference type="Proteomes" id="UP000694920">
    <property type="component" value="Unplaced"/>
</dbReference>
<evidence type="ECO:0000313" key="2">
    <source>
        <dbReference type="Proteomes" id="UP000694920"/>
    </source>
</evidence>
<dbReference type="KEGG" id="ccin:107266280"/>
<feature type="region of interest" description="Disordered" evidence="1">
    <location>
        <begin position="255"/>
        <end position="276"/>
    </location>
</feature>
<organism evidence="2 3">
    <name type="scientific">Cephus cinctus</name>
    <name type="common">Wheat stem sawfly</name>
    <dbReference type="NCBI Taxonomy" id="211228"/>
    <lineage>
        <taxon>Eukaryota</taxon>
        <taxon>Metazoa</taxon>
        <taxon>Ecdysozoa</taxon>
        <taxon>Arthropoda</taxon>
        <taxon>Hexapoda</taxon>
        <taxon>Insecta</taxon>
        <taxon>Pterygota</taxon>
        <taxon>Neoptera</taxon>
        <taxon>Endopterygota</taxon>
        <taxon>Hymenoptera</taxon>
        <taxon>Cephoidea</taxon>
        <taxon>Cephidae</taxon>
        <taxon>Cephus</taxon>
    </lineage>
</organism>
<sequence length="470" mass="54214">MSETIINKRSIEIDQNSLLDNSNKDLIRWYNDCDHFEKVQCNTTKESSVRYKTSKKYIIEQNLIFILTRLHFQQNRKTDDRSVVGLSAFIASPKRQICKSESNISNRQFDSGPRKQINATNILQLRDSSSTLCSNKLNEVAKLEFQDSTDSDNFIKNYIRTYIYSRTRLARVDERKLMASVLAIHGNKNDNEIVSEVNSIITSKRTSNQKNIGKMRKLMTKYKTSSKKPQTIERVTATRNFVYEIEPIGTEIKSKEKTSHKIGNQSRIKRQQRNDDKELKCLRSSPKNDLIQSAEYCSRDLQRASASLPKLLPKNLSNVEKLQTNIDALKQMITLPTIESLDYKMKYQGKNCMHLYTRNVKNDSVAHPAIEGIKNVKLTRKLISAEVSNKKDAANETISYPTRGNVSCQMTNYRSAQNRNDLLGNANLNSIEMQIPKNLLLKILKSEYLRKDLPMKKNCNKYFVDSYSMD</sequence>
<dbReference type="GeneID" id="107266280"/>
<accession>A0AAJ7BRL2</accession>
<dbReference type="AlphaFoldDB" id="A0AAJ7BRL2"/>
<protein>
    <submittedName>
        <fullName evidence="3">Uncharacterized protein LOC107266280 isoform X1</fullName>
    </submittedName>
</protein>
<gene>
    <name evidence="3" type="primary">LOC107266280</name>
</gene>
<dbReference type="RefSeq" id="XP_015592081.1">
    <property type="nucleotide sequence ID" value="XM_015736595.2"/>
</dbReference>
<evidence type="ECO:0000256" key="1">
    <source>
        <dbReference type="SAM" id="MobiDB-lite"/>
    </source>
</evidence>
<keyword evidence="2" id="KW-1185">Reference proteome</keyword>
<evidence type="ECO:0000313" key="3">
    <source>
        <dbReference type="RefSeq" id="XP_015592081.1"/>
    </source>
</evidence>
<proteinExistence type="predicted"/>
<reference evidence="3" key="1">
    <citation type="submission" date="2025-08" db="UniProtKB">
        <authorList>
            <consortium name="RefSeq"/>
        </authorList>
    </citation>
    <scope>IDENTIFICATION</scope>
</reference>